<dbReference type="RefSeq" id="WP_111370794.1">
    <property type="nucleotide sequence ID" value="NZ_CP029480.1"/>
</dbReference>
<sequence>MKNISFLILLILLNTILCFGQKKKKRFTEEISAENSVEYCDDCIVESGVLPFTIWVKHRKEENALKLAKKAAIETVLLRGVPGSPVSQPIVSYTQYQQNKGFFEKFTNSAEGENFIGKATVVPGKTFKIKSGPFKNGYEAGIDIEVMYDNLKRYLIQNKIIKFGL</sequence>
<organism evidence="1 2">
    <name type="scientific">Arcticibacterium luteifluviistationis</name>
    <dbReference type="NCBI Taxonomy" id="1784714"/>
    <lineage>
        <taxon>Bacteria</taxon>
        <taxon>Pseudomonadati</taxon>
        <taxon>Bacteroidota</taxon>
        <taxon>Cytophagia</taxon>
        <taxon>Cytophagales</taxon>
        <taxon>Leadbetterellaceae</taxon>
        <taxon>Arcticibacterium</taxon>
    </lineage>
</organism>
<proteinExistence type="predicted"/>
<dbReference type="Proteomes" id="UP000249873">
    <property type="component" value="Chromosome"/>
</dbReference>
<dbReference type="EMBL" id="CP029480">
    <property type="protein sequence ID" value="AWV97692.1"/>
    <property type="molecule type" value="Genomic_DNA"/>
</dbReference>
<dbReference type="KEGG" id="als:DJ013_05735"/>
<dbReference type="AlphaFoldDB" id="A0A2Z4G8Z4"/>
<evidence type="ECO:0000313" key="1">
    <source>
        <dbReference type="EMBL" id="AWV97692.1"/>
    </source>
</evidence>
<evidence type="ECO:0000313" key="2">
    <source>
        <dbReference type="Proteomes" id="UP000249873"/>
    </source>
</evidence>
<name>A0A2Z4G8Z4_9BACT</name>
<accession>A0A2Z4G8Z4</accession>
<protein>
    <submittedName>
        <fullName evidence="1">Uncharacterized protein</fullName>
    </submittedName>
</protein>
<gene>
    <name evidence="1" type="ORF">DJ013_05735</name>
</gene>
<reference evidence="1 2" key="1">
    <citation type="submission" date="2018-05" db="EMBL/GenBank/DDBJ databases">
        <title>Complete genome sequence of Arcticibacterium luteifluviistationis SM1504T, a cytophagaceae bacterium isolated from Arctic surface seawater.</title>
        <authorList>
            <person name="Li Y."/>
            <person name="Qin Q.-L."/>
        </authorList>
    </citation>
    <scope>NUCLEOTIDE SEQUENCE [LARGE SCALE GENOMIC DNA]</scope>
    <source>
        <strain evidence="1 2">SM1504</strain>
    </source>
</reference>
<keyword evidence="2" id="KW-1185">Reference proteome</keyword>